<evidence type="ECO:0000259" key="2">
    <source>
        <dbReference type="Pfam" id="PF03544"/>
    </source>
</evidence>
<name>L8JJE6_9BACT</name>
<dbReference type="AlphaFoldDB" id="L8JJE6"/>
<dbReference type="InterPro" id="IPR037682">
    <property type="entry name" value="TonB_C"/>
</dbReference>
<evidence type="ECO:0000256" key="1">
    <source>
        <dbReference type="SAM" id="MobiDB-lite"/>
    </source>
</evidence>
<gene>
    <name evidence="3" type="ORF">C900_05511</name>
</gene>
<dbReference type="STRING" id="1237149.C900_05511"/>
<dbReference type="SUPFAM" id="SSF74653">
    <property type="entry name" value="TolA/TonB C-terminal domain"/>
    <property type="match status" value="1"/>
</dbReference>
<proteinExistence type="predicted"/>
<dbReference type="Pfam" id="PF03544">
    <property type="entry name" value="TonB_C"/>
    <property type="match status" value="1"/>
</dbReference>
<feature type="domain" description="TonB C-terminal" evidence="2">
    <location>
        <begin position="139"/>
        <end position="208"/>
    </location>
</feature>
<comment type="caution">
    <text evidence="3">The sequence shown here is derived from an EMBL/GenBank/DDBJ whole genome shotgun (WGS) entry which is preliminary data.</text>
</comment>
<dbReference type="Proteomes" id="UP000011135">
    <property type="component" value="Unassembled WGS sequence"/>
</dbReference>
<reference evidence="3 4" key="1">
    <citation type="submission" date="2012-12" db="EMBL/GenBank/DDBJ databases">
        <title>Genome assembly of Fulvivirga imtechensis AK7.</title>
        <authorList>
            <person name="Nupur N."/>
            <person name="Khatri I."/>
            <person name="Kumar R."/>
            <person name="Subramanian S."/>
            <person name="Pinnaka A."/>
        </authorList>
    </citation>
    <scope>NUCLEOTIDE SEQUENCE [LARGE SCALE GENOMIC DNA]</scope>
    <source>
        <strain evidence="3 4">AK7</strain>
    </source>
</reference>
<evidence type="ECO:0000313" key="4">
    <source>
        <dbReference type="Proteomes" id="UP000011135"/>
    </source>
</evidence>
<accession>L8JJE6</accession>
<keyword evidence="4" id="KW-1185">Reference proteome</keyword>
<organism evidence="3 4">
    <name type="scientific">Fulvivirga imtechensis AK7</name>
    <dbReference type="NCBI Taxonomy" id="1237149"/>
    <lineage>
        <taxon>Bacteria</taxon>
        <taxon>Pseudomonadati</taxon>
        <taxon>Bacteroidota</taxon>
        <taxon>Cytophagia</taxon>
        <taxon>Cytophagales</taxon>
        <taxon>Fulvivirgaceae</taxon>
        <taxon>Fulvivirga</taxon>
    </lineage>
</organism>
<dbReference type="Gene3D" id="3.30.1150.10">
    <property type="match status" value="1"/>
</dbReference>
<feature type="compositionally biased region" description="Basic and acidic residues" evidence="1">
    <location>
        <begin position="10"/>
        <end position="34"/>
    </location>
</feature>
<protein>
    <recommendedName>
        <fullName evidence="2">TonB C-terminal domain-containing protein</fullName>
    </recommendedName>
</protein>
<dbReference type="GO" id="GO:0055085">
    <property type="term" value="P:transmembrane transport"/>
    <property type="evidence" value="ECO:0007669"/>
    <property type="project" value="InterPro"/>
</dbReference>
<sequence>MSFLTNCEKTNTEDREKEKTEAVSRTEAYESDGKGVEDPFVHEFVEKYPGMEFAYVPTRDGEIRTVQGNFQVEIDGIEGPDELDKLEKFLGENYSRRDSLRAEFNKGIDSVAEPEGGYEAYFEALEANLSAPEDVGGETVFIELTIDEKGNITDVSASEYMYYIGNEESMKAIHQAAISAVKETDMKWKPATKNGQPAKMKIELPITFPTEDS</sequence>
<dbReference type="EMBL" id="AMZN01000085">
    <property type="protein sequence ID" value="ELR69026.1"/>
    <property type="molecule type" value="Genomic_DNA"/>
</dbReference>
<evidence type="ECO:0000313" key="3">
    <source>
        <dbReference type="EMBL" id="ELR69026.1"/>
    </source>
</evidence>
<feature type="region of interest" description="Disordered" evidence="1">
    <location>
        <begin position="1"/>
        <end position="34"/>
    </location>
</feature>